<dbReference type="Proteomes" id="UP000523000">
    <property type="component" value="Unassembled WGS sequence"/>
</dbReference>
<dbReference type="SUPFAM" id="SSF57997">
    <property type="entry name" value="Tropomyosin"/>
    <property type="match status" value="1"/>
</dbReference>
<gene>
    <name evidence="3" type="ORF">E9229_002515</name>
</gene>
<dbReference type="RefSeq" id="WP_246380485.1">
    <property type="nucleotide sequence ID" value="NZ_BAABGK010000019.1"/>
</dbReference>
<dbReference type="PANTHER" id="PTHR21666">
    <property type="entry name" value="PEPTIDASE-RELATED"/>
    <property type="match status" value="1"/>
</dbReference>
<evidence type="ECO:0000313" key="4">
    <source>
        <dbReference type="Proteomes" id="UP000523000"/>
    </source>
</evidence>
<dbReference type="Gene3D" id="2.70.70.10">
    <property type="entry name" value="Glucose Permease (Domain IIA)"/>
    <property type="match status" value="1"/>
</dbReference>
<dbReference type="InterPro" id="IPR011055">
    <property type="entry name" value="Dup_hybrid_motif"/>
</dbReference>
<dbReference type="SUPFAM" id="SSF51261">
    <property type="entry name" value="Duplicated hybrid motif"/>
    <property type="match status" value="1"/>
</dbReference>
<name>A0A839QNH4_9MICC</name>
<dbReference type="Pfam" id="PF01551">
    <property type="entry name" value="Peptidase_M23"/>
    <property type="match status" value="1"/>
</dbReference>
<dbReference type="CDD" id="cd12797">
    <property type="entry name" value="M23_peptidase"/>
    <property type="match status" value="1"/>
</dbReference>
<comment type="caution">
    <text evidence="3">The sequence shown here is derived from an EMBL/GenBank/DDBJ whole genome shotgun (WGS) entry which is preliminary data.</text>
</comment>
<dbReference type="InterPro" id="IPR050570">
    <property type="entry name" value="Cell_wall_metabolism_enzyme"/>
</dbReference>
<dbReference type="PANTHER" id="PTHR21666:SF270">
    <property type="entry name" value="MUREIN HYDROLASE ACTIVATOR ENVC"/>
    <property type="match status" value="1"/>
</dbReference>
<keyword evidence="1" id="KW-0175">Coiled coil</keyword>
<feature type="coiled-coil region" evidence="1">
    <location>
        <begin position="15"/>
        <end position="84"/>
    </location>
</feature>
<sequence length="474" mass="50197">MAAALVMSMASGAAADELDDRKTAIEKNLETFEEDLDFLDDDIVQTGAKLQEFQAQLPAAQKALAEAQGRVQRASDEVTDLGRRLQGAKDSRDGILLQMAKDKVAADESRKIIGQIATQAYKQGGLSSNLSLILGAGADGNLATGMDLADQAMRSQNAVLGKLSQKGATDANSQLRLGAVEEDISGLKGMADAALAREQVERDDAEAKKTAVDGLISQTESLSAKLLAERPRIQQKLDAQQADYDKVNLDIKKRQDRLIAEAAAKKLREEAAEAKRVAAAKIAWERAQAKKAAEAKRIADAANRKKAPSEKKVASTYKKPTYVPPVPVAKPERSSWGLIKPVAGGRQTSSYGWRPTPAGTIDYGGRGGYVHAGVDWGFGGVCGAPVMAAADGEVWVAGFSGTSGNKVTISHGVVRGKALATNYHHMRSITVSVGQHVRQGQIIGYVGTTGNSTGCHMHFETVVNGSTVNPLGLL</sequence>
<keyword evidence="4" id="KW-1185">Reference proteome</keyword>
<accession>A0A839QNH4</accession>
<keyword evidence="3" id="KW-0378">Hydrolase</keyword>
<feature type="domain" description="M23ase beta-sheet core" evidence="2">
    <location>
        <begin position="370"/>
        <end position="470"/>
    </location>
</feature>
<dbReference type="InterPro" id="IPR016047">
    <property type="entry name" value="M23ase_b-sheet_dom"/>
</dbReference>
<dbReference type="EMBL" id="JACHVS010000001">
    <property type="protein sequence ID" value="MBB2996324.1"/>
    <property type="molecule type" value="Genomic_DNA"/>
</dbReference>
<reference evidence="3 4" key="1">
    <citation type="submission" date="2020-08" db="EMBL/GenBank/DDBJ databases">
        <title>Sequencing the genomes of 1000 actinobacteria strains.</title>
        <authorList>
            <person name="Klenk H.-P."/>
        </authorList>
    </citation>
    <scope>NUCLEOTIDE SEQUENCE [LARGE SCALE GENOMIC DNA]</scope>
    <source>
        <strain evidence="3 4">DSM 22826</strain>
    </source>
</reference>
<dbReference type="Gene3D" id="1.20.5.340">
    <property type="match status" value="1"/>
</dbReference>
<dbReference type="AlphaFoldDB" id="A0A839QNH4"/>
<protein>
    <submittedName>
        <fullName evidence="3">Murein DD-endopeptidase MepM/ murein hydrolase activator NlpD</fullName>
    </submittedName>
</protein>
<evidence type="ECO:0000259" key="2">
    <source>
        <dbReference type="Pfam" id="PF01551"/>
    </source>
</evidence>
<evidence type="ECO:0000256" key="1">
    <source>
        <dbReference type="SAM" id="Coils"/>
    </source>
</evidence>
<organism evidence="3 4">
    <name type="scientific">Paeniglutamicibacter cryotolerans</name>
    <dbReference type="NCBI Taxonomy" id="670079"/>
    <lineage>
        <taxon>Bacteria</taxon>
        <taxon>Bacillati</taxon>
        <taxon>Actinomycetota</taxon>
        <taxon>Actinomycetes</taxon>
        <taxon>Micrococcales</taxon>
        <taxon>Micrococcaceae</taxon>
        <taxon>Paeniglutamicibacter</taxon>
    </lineage>
</organism>
<evidence type="ECO:0000313" key="3">
    <source>
        <dbReference type="EMBL" id="MBB2996324.1"/>
    </source>
</evidence>
<dbReference type="GO" id="GO:0004222">
    <property type="term" value="F:metalloendopeptidase activity"/>
    <property type="evidence" value="ECO:0007669"/>
    <property type="project" value="TreeGrafter"/>
</dbReference>
<proteinExistence type="predicted"/>